<reference evidence="1 2" key="1">
    <citation type="submission" date="2019-01" db="EMBL/GenBank/DDBJ databases">
        <authorList>
            <person name="Chen W.-M."/>
        </authorList>
    </citation>
    <scope>NUCLEOTIDE SEQUENCE [LARGE SCALE GENOMIC DNA]</scope>
    <source>
        <strain evidence="1 2">KYPY4</strain>
    </source>
</reference>
<accession>A0A437RJZ8</accession>
<dbReference type="OrthoDB" id="9182429at2"/>
<organism evidence="1 2">
    <name type="scientific">Rubrivivax rivuli</name>
    <dbReference type="NCBI Taxonomy" id="1862385"/>
    <lineage>
        <taxon>Bacteria</taxon>
        <taxon>Pseudomonadati</taxon>
        <taxon>Pseudomonadota</taxon>
        <taxon>Betaproteobacteria</taxon>
        <taxon>Burkholderiales</taxon>
        <taxon>Sphaerotilaceae</taxon>
        <taxon>Rubrivivax</taxon>
    </lineage>
</organism>
<dbReference type="Proteomes" id="UP000285575">
    <property type="component" value="Unassembled WGS sequence"/>
</dbReference>
<dbReference type="RefSeq" id="WP_128227548.1">
    <property type="nucleotide sequence ID" value="NZ_SACR01000002.1"/>
</dbReference>
<keyword evidence="2" id="KW-1185">Reference proteome</keyword>
<evidence type="ECO:0000313" key="2">
    <source>
        <dbReference type="Proteomes" id="UP000285575"/>
    </source>
</evidence>
<dbReference type="EMBL" id="SACR01000002">
    <property type="protein sequence ID" value="RVU47079.1"/>
    <property type="molecule type" value="Genomic_DNA"/>
</dbReference>
<protein>
    <submittedName>
        <fullName evidence="1">Uncharacterized protein</fullName>
    </submittedName>
</protein>
<evidence type="ECO:0000313" key="1">
    <source>
        <dbReference type="EMBL" id="RVU47079.1"/>
    </source>
</evidence>
<gene>
    <name evidence="1" type="ORF">EOE66_04745</name>
</gene>
<dbReference type="AlphaFoldDB" id="A0A437RJZ8"/>
<proteinExistence type="predicted"/>
<comment type="caution">
    <text evidence="1">The sequence shown here is derived from an EMBL/GenBank/DDBJ whole genome shotgun (WGS) entry which is preliminary data.</text>
</comment>
<sequence>MVKFFVPAADSIEHAESLYDAVARFNGMVPTEQRIHSLRFLHGDTPVHAEVGAPLPAVFGTEHQPVMAILACGETYRLCLPTRGGLWGQAIVVPAAQVQAVRAFD</sequence>
<name>A0A437RJZ8_9BURK</name>